<keyword evidence="3" id="KW-0741">SOS mutagenesis</keyword>
<dbReference type="Proteomes" id="UP000642468">
    <property type="component" value="Unassembled WGS sequence"/>
</dbReference>
<dbReference type="InterPro" id="IPR025188">
    <property type="entry name" value="DUF4113"/>
</dbReference>
<dbReference type="Pfam" id="PF11799">
    <property type="entry name" value="IMS_C"/>
    <property type="match status" value="1"/>
</dbReference>
<organism evidence="7 8">
    <name type="scientific">Hymenobacter duratus</name>
    <dbReference type="NCBI Taxonomy" id="2771356"/>
    <lineage>
        <taxon>Bacteria</taxon>
        <taxon>Pseudomonadati</taxon>
        <taxon>Bacteroidota</taxon>
        <taxon>Cytophagia</taxon>
        <taxon>Cytophagales</taxon>
        <taxon>Hymenobacteraceae</taxon>
        <taxon>Hymenobacter</taxon>
    </lineage>
</organism>
<comment type="caution">
    <text evidence="7">The sequence shown here is derived from an EMBL/GenBank/DDBJ whole genome shotgun (WGS) entry which is preliminary data.</text>
</comment>
<evidence type="ECO:0000256" key="5">
    <source>
        <dbReference type="ARBA" id="ARBA00023236"/>
    </source>
</evidence>
<protein>
    <submittedName>
        <fullName evidence="7">Y-family DNA polymerase</fullName>
    </submittedName>
</protein>
<name>A0ABR8JQ90_9BACT</name>
<dbReference type="InterPro" id="IPR043128">
    <property type="entry name" value="Rev_trsase/Diguanyl_cyclase"/>
</dbReference>
<dbReference type="Gene3D" id="1.10.150.20">
    <property type="entry name" value="5' to 3' exonuclease, C-terminal subdomain"/>
    <property type="match status" value="1"/>
</dbReference>
<dbReference type="Gene3D" id="3.30.1490.100">
    <property type="entry name" value="DNA polymerase, Y-family, little finger domain"/>
    <property type="match status" value="1"/>
</dbReference>
<evidence type="ECO:0000313" key="7">
    <source>
        <dbReference type="EMBL" id="MBD2716724.1"/>
    </source>
</evidence>
<reference evidence="7 8" key="1">
    <citation type="submission" date="2020-09" db="EMBL/GenBank/DDBJ databases">
        <authorList>
            <person name="Kim M.K."/>
        </authorList>
    </citation>
    <scope>NUCLEOTIDE SEQUENCE [LARGE SCALE GENOMIC DNA]</scope>
    <source>
        <strain evidence="7 8">BT646</strain>
    </source>
</reference>
<proteinExistence type="inferred from homology"/>
<evidence type="ECO:0000259" key="6">
    <source>
        <dbReference type="PROSITE" id="PS50173"/>
    </source>
</evidence>
<dbReference type="EMBL" id="JACWZZ010000004">
    <property type="protein sequence ID" value="MBD2716724.1"/>
    <property type="molecule type" value="Genomic_DNA"/>
</dbReference>
<keyword evidence="5" id="KW-0742">SOS response</keyword>
<evidence type="ECO:0000256" key="1">
    <source>
        <dbReference type="ARBA" id="ARBA00010945"/>
    </source>
</evidence>
<dbReference type="InterPro" id="IPR017961">
    <property type="entry name" value="DNA_pol_Y-fam_little_finger"/>
</dbReference>
<gene>
    <name evidence="7" type="ORF">IC231_16875</name>
</gene>
<dbReference type="InterPro" id="IPR050116">
    <property type="entry name" value="DNA_polymerase-Y"/>
</dbReference>
<dbReference type="Pfam" id="PF00817">
    <property type="entry name" value="IMS"/>
    <property type="match status" value="1"/>
</dbReference>
<keyword evidence="4" id="KW-0234">DNA repair</keyword>
<comment type="similarity">
    <text evidence="1">Belongs to the DNA polymerase type-Y family.</text>
</comment>
<dbReference type="SUPFAM" id="SSF56672">
    <property type="entry name" value="DNA/RNA polymerases"/>
    <property type="match status" value="1"/>
</dbReference>
<dbReference type="InterPro" id="IPR001126">
    <property type="entry name" value="UmuC"/>
</dbReference>
<dbReference type="InterPro" id="IPR043502">
    <property type="entry name" value="DNA/RNA_pol_sf"/>
</dbReference>
<dbReference type="RefSeq" id="WP_190785669.1">
    <property type="nucleotide sequence ID" value="NZ_JACWZZ010000004.1"/>
</dbReference>
<dbReference type="PROSITE" id="PS50173">
    <property type="entry name" value="UMUC"/>
    <property type="match status" value="1"/>
</dbReference>
<evidence type="ECO:0000313" key="8">
    <source>
        <dbReference type="Proteomes" id="UP000642468"/>
    </source>
</evidence>
<evidence type="ECO:0000256" key="4">
    <source>
        <dbReference type="ARBA" id="ARBA00023204"/>
    </source>
</evidence>
<dbReference type="Gene3D" id="3.30.70.270">
    <property type="match status" value="1"/>
</dbReference>
<dbReference type="Gene3D" id="3.40.1170.60">
    <property type="match status" value="1"/>
</dbReference>
<keyword evidence="2" id="KW-0227">DNA damage</keyword>
<dbReference type="PANTHER" id="PTHR11076:SF34">
    <property type="entry name" value="PROTEIN UMUC"/>
    <property type="match status" value="1"/>
</dbReference>
<dbReference type="PANTHER" id="PTHR11076">
    <property type="entry name" value="DNA REPAIR POLYMERASE UMUC / TRANSFERASE FAMILY MEMBER"/>
    <property type="match status" value="1"/>
</dbReference>
<feature type="domain" description="UmuC" evidence="6">
    <location>
        <begin position="2"/>
        <end position="188"/>
    </location>
</feature>
<evidence type="ECO:0000256" key="2">
    <source>
        <dbReference type="ARBA" id="ARBA00022763"/>
    </source>
</evidence>
<dbReference type="CDD" id="cd01700">
    <property type="entry name" value="PolY_Pol_V_umuC"/>
    <property type="match status" value="1"/>
</dbReference>
<dbReference type="Pfam" id="PF13438">
    <property type="entry name" value="DUF4113"/>
    <property type="match status" value="1"/>
</dbReference>
<keyword evidence="8" id="KW-1185">Reference proteome</keyword>
<sequence>MFGLVDGNNFYVSCERVFQPRLDGRPVVVLSNNDGNVVSRSAEAKQLGIAMGAPFFEVRELLRHHQGHALSSNYALYGDMSRRVMARLADQVPAIEVYSIDEAFLDLHGLTTFCGTLDARARQLRRDVLGCTGIPTCVGMGPTKTLAKVANRLAKKYPELQGILRLDTDSRRERALRALPVEDVWGIGRQYAGKLHTHGLRTAWDLSQVSEVWARKHLGGVVGWRLVQELRGQPCQDLNPSEDGSLARQSISCSRSFGQRLTAFDDLWGAVTTYLSRAAEKLRAQHDQAHILTVFLSQDRYDQRLPPPHTRSTTLTLPSGPTSDTLQLLAYARRMLERIYEPGRVYVKAGVVLDGLEPPGRGQQLSLFAPTSETSLPAPDAGRAQQLMRSLDALNRQFGRGTVRPAAAITPVGQPAPWQGKAQHRSQAYTTRFEDMMVVN</sequence>
<accession>A0ABR8JQ90</accession>
<evidence type="ECO:0000256" key="3">
    <source>
        <dbReference type="ARBA" id="ARBA00023199"/>
    </source>
</evidence>
<dbReference type="InterPro" id="IPR036775">
    <property type="entry name" value="DNA_pol_Y-fam_lit_finger_sf"/>
</dbReference>